<feature type="signal peptide" evidence="1">
    <location>
        <begin position="1"/>
        <end position="23"/>
    </location>
</feature>
<dbReference type="PANTHER" id="PTHR34406">
    <property type="entry name" value="PROTEIN YCEI"/>
    <property type="match status" value="1"/>
</dbReference>
<dbReference type="Proteomes" id="UP000023430">
    <property type="component" value="Unassembled WGS sequence"/>
</dbReference>
<name>X7F711_9RHOB</name>
<dbReference type="SMART" id="SM00867">
    <property type="entry name" value="YceI"/>
    <property type="match status" value="1"/>
</dbReference>
<protein>
    <recommendedName>
        <fullName evidence="2">Lipid/polyisoprenoid-binding YceI-like domain-containing protein</fullName>
    </recommendedName>
</protein>
<evidence type="ECO:0000313" key="3">
    <source>
        <dbReference type="EMBL" id="ETX28560.1"/>
    </source>
</evidence>
<dbReference type="eggNOG" id="COG2353">
    <property type="taxonomic scope" value="Bacteria"/>
</dbReference>
<dbReference type="OrthoDB" id="9811006at2"/>
<keyword evidence="1" id="KW-0732">Signal</keyword>
<dbReference type="EMBL" id="JAME01000017">
    <property type="protein sequence ID" value="ETX28560.1"/>
    <property type="molecule type" value="Genomic_DNA"/>
</dbReference>
<organism evidence="3 4">
    <name type="scientific">Roseivivax isoporae LMG 25204</name>
    <dbReference type="NCBI Taxonomy" id="1449351"/>
    <lineage>
        <taxon>Bacteria</taxon>
        <taxon>Pseudomonadati</taxon>
        <taxon>Pseudomonadota</taxon>
        <taxon>Alphaproteobacteria</taxon>
        <taxon>Rhodobacterales</taxon>
        <taxon>Roseobacteraceae</taxon>
        <taxon>Roseivivax</taxon>
    </lineage>
</organism>
<comment type="caution">
    <text evidence="3">The sequence shown here is derived from an EMBL/GenBank/DDBJ whole genome shotgun (WGS) entry which is preliminary data.</text>
</comment>
<dbReference type="AlphaFoldDB" id="X7F711"/>
<accession>X7F711</accession>
<dbReference type="STRING" id="1449351.RISW2_05570"/>
<dbReference type="Pfam" id="PF04264">
    <property type="entry name" value="YceI"/>
    <property type="match status" value="1"/>
</dbReference>
<dbReference type="Gene3D" id="2.40.128.110">
    <property type="entry name" value="Lipid/polyisoprenoid-binding, YceI-like"/>
    <property type="match status" value="1"/>
</dbReference>
<keyword evidence="4" id="KW-1185">Reference proteome</keyword>
<feature type="domain" description="Lipid/polyisoprenoid-binding YceI-like" evidence="2">
    <location>
        <begin position="27"/>
        <end position="193"/>
    </location>
</feature>
<sequence>MFRSATALCAVAAATLTAPAVQAEPATWDIDPEHAVVAFTIMHAGYARVLGRFSDVQGSFVYDPEANELGDVTATIGAGSVDTDHEARDTHVRSADFLDAEAHPEITFTATGGTAETDTTGTVEGEITIRGVTQPITLDVTLNKVATYPCCHGKETVGVSATASLLRSEFGSTYALPDFVGDEVSVILEFEAIRRDG</sequence>
<dbReference type="PANTHER" id="PTHR34406:SF1">
    <property type="entry name" value="PROTEIN YCEI"/>
    <property type="match status" value="1"/>
</dbReference>
<reference evidence="3 4" key="1">
    <citation type="submission" date="2014-01" db="EMBL/GenBank/DDBJ databases">
        <title>Roseivivax isoporae LMG 25204 Genome Sequencing.</title>
        <authorList>
            <person name="Lai Q."/>
            <person name="Li G."/>
            <person name="Shao Z."/>
        </authorList>
    </citation>
    <scope>NUCLEOTIDE SEQUENCE [LARGE SCALE GENOMIC DNA]</scope>
    <source>
        <strain evidence="3 4">LMG 25204</strain>
    </source>
</reference>
<evidence type="ECO:0000313" key="4">
    <source>
        <dbReference type="Proteomes" id="UP000023430"/>
    </source>
</evidence>
<proteinExistence type="predicted"/>
<gene>
    <name evidence="3" type="ORF">RISW2_05570</name>
</gene>
<dbReference type="SUPFAM" id="SSF101874">
    <property type="entry name" value="YceI-like"/>
    <property type="match status" value="1"/>
</dbReference>
<feature type="chain" id="PRO_5004980137" description="Lipid/polyisoprenoid-binding YceI-like domain-containing protein" evidence="1">
    <location>
        <begin position="24"/>
        <end position="197"/>
    </location>
</feature>
<evidence type="ECO:0000256" key="1">
    <source>
        <dbReference type="SAM" id="SignalP"/>
    </source>
</evidence>
<evidence type="ECO:0000259" key="2">
    <source>
        <dbReference type="SMART" id="SM00867"/>
    </source>
</evidence>
<dbReference type="InterPro" id="IPR007372">
    <property type="entry name" value="Lipid/polyisoprenoid-bd_YceI"/>
</dbReference>
<dbReference type="InterPro" id="IPR036761">
    <property type="entry name" value="TTHA0802/YceI-like_sf"/>
</dbReference>
<dbReference type="RefSeq" id="WP_043771327.1">
    <property type="nucleotide sequence ID" value="NZ_JAME01000017.1"/>
</dbReference>
<dbReference type="PATRIC" id="fig|1449351.3.peg.2423"/>